<proteinExistence type="predicted"/>
<comment type="caution">
    <text evidence="1">The sequence shown here is derived from an EMBL/GenBank/DDBJ whole genome shotgun (WGS) entry which is preliminary data.</text>
</comment>
<dbReference type="RefSeq" id="WP_170833664.1">
    <property type="nucleotide sequence ID" value="NZ_JAGDQJ010000014.1"/>
</dbReference>
<evidence type="ECO:0000313" key="2">
    <source>
        <dbReference type="Proteomes" id="UP000677611"/>
    </source>
</evidence>
<gene>
    <name evidence="1" type="ORF">J4P90_12860</name>
</gene>
<keyword evidence="2" id="KW-1185">Reference proteome</keyword>
<evidence type="ECO:0000313" key="1">
    <source>
        <dbReference type="EMBL" id="MBO1626111.1"/>
    </source>
</evidence>
<protein>
    <submittedName>
        <fullName evidence="1">Uncharacterized protein</fullName>
    </submittedName>
</protein>
<dbReference type="Proteomes" id="UP000677611">
    <property type="component" value="Unassembled WGS sequence"/>
</dbReference>
<sequence>MRKKQRSIHVASFSLFLHARAKGVSPWYLIFKFAPGAGVQNWMSNWENNDPINQV</sequence>
<dbReference type="EMBL" id="JAGDQJ010000014">
    <property type="protein sequence ID" value="MBO1626111.1"/>
    <property type="molecule type" value="Genomic_DNA"/>
</dbReference>
<name>A0ABS3NYU2_9BACI</name>
<reference evidence="1 2" key="1">
    <citation type="submission" date="2021-03" db="EMBL/GenBank/DDBJ databases">
        <title>Identification of novel Bacillus strains.</title>
        <authorList>
            <person name="Xiao Z."/>
            <person name="Li Y."/>
            <person name="Shen J."/>
        </authorList>
    </citation>
    <scope>NUCLEOTIDE SEQUENCE [LARGE SCALE GENOMIC DNA]</scope>
    <source>
        <strain evidence="1 2">SY8</strain>
    </source>
</reference>
<accession>A0ABS3NYU2</accession>
<organism evidence="1 2">
    <name type="scientific">Bacillus arachidis</name>
    <dbReference type="NCBI Taxonomy" id="2819290"/>
    <lineage>
        <taxon>Bacteria</taxon>
        <taxon>Bacillati</taxon>
        <taxon>Bacillota</taxon>
        <taxon>Bacilli</taxon>
        <taxon>Bacillales</taxon>
        <taxon>Bacillaceae</taxon>
        <taxon>Bacillus</taxon>
    </lineage>
</organism>